<evidence type="ECO:0000313" key="2">
    <source>
        <dbReference type="EMBL" id="GBP09529.1"/>
    </source>
</evidence>
<dbReference type="EMBL" id="BGZK01008716">
    <property type="protein sequence ID" value="GBP09529.1"/>
    <property type="molecule type" value="Genomic_DNA"/>
</dbReference>
<reference evidence="2 3" key="1">
    <citation type="journal article" date="2019" name="Commun. Biol.">
        <title>The bagworm genome reveals a unique fibroin gene that provides high tensile strength.</title>
        <authorList>
            <person name="Kono N."/>
            <person name="Nakamura H."/>
            <person name="Ohtoshi R."/>
            <person name="Tomita M."/>
            <person name="Numata K."/>
            <person name="Arakawa K."/>
        </authorList>
    </citation>
    <scope>NUCLEOTIDE SEQUENCE [LARGE SCALE GENOMIC DNA]</scope>
</reference>
<accession>A0A4C1T4U3</accession>
<dbReference type="Proteomes" id="UP000299102">
    <property type="component" value="Unassembled WGS sequence"/>
</dbReference>
<dbReference type="AlphaFoldDB" id="A0A4C1T4U3"/>
<protein>
    <submittedName>
        <fullName evidence="2">Uncharacterized protein</fullName>
    </submittedName>
</protein>
<evidence type="ECO:0000313" key="3">
    <source>
        <dbReference type="Proteomes" id="UP000299102"/>
    </source>
</evidence>
<keyword evidence="3" id="KW-1185">Reference proteome</keyword>
<evidence type="ECO:0000256" key="1">
    <source>
        <dbReference type="SAM" id="SignalP"/>
    </source>
</evidence>
<name>A0A4C1T4U3_EUMVA</name>
<feature type="chain" id="PRO_5020023441" evidence="1">
    <location>
        <begin position="17"/>
        <end position="87"/>
    </location>
</feature>
<feature type="signal peptide" evidence="1">
    <location>
        <begin position="1"/>
        <end position="16"/>
    </location>
</feature>
<sequence>MLAAAVLEQLVVVVLARYGDLQQELDQDEFDGINMLNETTKGYGRNRTCDLVTASLVFYLLTHQKNGTRSIMYLHLRDALDELLAPA</sequence>
<organism evidence="2 3">
    <name type="scientific">Eumeta variegata</name>
    <name type="common">Bagworm moth</name>
    <name type="synonym">Eumeta japonica</name>
    <dbReference type="NCBI Taxonomy" id="151549"/>
    <lineage>
        <taxon>Eukaryota</taxon>
        <taxon>Metazoa</taxon>
        <taxon>Ecdysozoa</taxon>
        <taxon>Arthropoda</taxon>
        <taxon>Hexapoda</taxon>
        <taxon>Insecta</taxon>
        <taxon>Pterygota</taxon>
        <taxon>Neoptera</taxon>
        <taxon>Endopterygota</taxon>
        <taxon>Lepidoptera</taxon>
        <taxon>Glossata</taxon>
        <taxon>Ditrysia</taxon>
        <taxon>Tineoidea</taxon>
        <taxon>Psychidae</taxon>
        <taxon>Oiketicinae</taxon>
        <taxon>Eumeta</taxon>
    </lineage>
</organism>
<proteinExistence type="predicted"/>
<gene>
    <name evidence="2" type="ORF">EVAR_101478_1</name>
</gene>
<comment type="caution">
    <text evidence="2">The sequence shown here is derived from an EMBL/GenBank/DDBJ whole genome shotgun (WGS) entry which is preliminary data.</text>
</comment>
<keyword evidence="1" id="KW-0732">Signal</keyword>